<feature type="compositionally biased region" description="Basic and acidic residues" evidence="1">
    <location>
        <begin position="63"/>
        <end position="72"/>
    </location>
</feature>
<gene>
    <name evidence="4" type="ORF">SLA_0478</name>
</gene>
<reference evidence="4 5" key="1">
    <citation type="journal article" date="2016" name="Genome Announc.">
        <title>Complete Genome Sequence of Thiostrepton-Producing Streptomyces laurentii ATCC 31255.</title>
        <authorList>
            <person name="Doi K."/>
            <person name="Fujino Y."/>
            <person name="Nagayoshi Y."/>
            <person name="Ohshima T."/>
            <person name="Ogata S."/>
        </authorList>
    </citation>
    <scope>NUCLEOTIDE SEQUENCE [LARGE SCALE GENOMIC DNA]</scope>
    <source>
        <strain evidence="4 5">ATCC 31255</strain>
    </source>
</reference>
<dbReference type="PANTHER" id="PTHR40446:SF2">
    <property type="entry name" value="N-ACETYLGLUCOSAMINE-1-PHOSPHODIESTER ALPHA-N-ACETYLGLUCOSAMINIDASE"/>
    <property type="match status" value="1"/>
</dbReference>
<dbReference type="Pfam" id="PF09992">
    <property type="entry name" value="NAGPA"/>
    <property type="match status" value="1"/>
</dbReference>
<feature type="domain" description="Phosphodiester glycosidase" evidence="3">
    <location>
        <begin position="270"/>
        <end position="460"/>
    </location>
</feature>
<evidence type="ECO:0000313" key="4">
    <source>
        <dbReference type="EMBL" id="BAU81433.1"/>
    </source>
</evidence>
<accession>A0A160NUZ7</accession>
<name>A0A160NUZ7_STRLU</name>
<evidence type="ECO:0000259" key="3">
    <source>
        <dbReference type="Pfam" id="PF09992"/>
    </source>
</evidence>
<dbReference type="EMBL" id="AP017424">
    <property type="protein sequence ID" value="BAU81433.1"/>
    <property type="molecule type" value="Genomic_DNA"/>
</dbReference>
<feature type="signal peptide" evidence="2">
    <location>
        <begin position="1"/>
        <end position="23"/>
    </location>
</feature>
<protein>
    <recommendedName>
        <fullName evidence="3">Phosphodiester glycosidase domain-containing protein</fullName>
    </recommendedName>
</protein>
<feature type="compositionally biased region" description="Low complexity" evidence="1">
    <location>
        <begin position="44"/>
        <end position="61"/>
    </location>
</feature>
<feature type="region of interest" description="Disordered" evidence="1">
    <location>
        <begin position="196"/>
        <end position="215"/>
    </location>
</feature>
<feature type="chain" id="PRO_5038511094" description="Phosphodiester glycosidase domain-containing protein" evidence="2">
    <location>
        <begin position="24"/>
        <end position="471"/>
    </location>
</feature>
<evidence type="ECO:0000256" key="2">
    <source>
        <dbReference type="SAM" id="SignalP"/>
    </source>
</evidence>
<dbReference type="KEGG" id="slau:SLA_0478"/>
<evidence type="ECO:0000256" key="1">
    <source>
        <dbReference type="SAM" id="MobiDB-lite"/>
    </source>
</evidence>
<evidence type="ECO:0000313" key="5">
    <source>
        <dbReference type="Proteomes" id="UP000217676"/>
    </source>
</evidence>
<keyword evidence="2" id="KW-0732">Signal</keyword>
<sequence>MPRPFATALAAVAALALTTSAAAAPAAPAADEVPSPLALNWTKTTPVPVPVGPGVTRTTWTETRPDNRPDGEGRVLQVVEIDPAVAALTLGSTVGTDDATSQTVADQLATVSSVASRHPYAGVNGGLFQPELAIGTAAPRVVHTSATAADGVLHSAACWDAAGKGSTGAVLQYGIPYITRLGTDLRLTAPSGDTVRVDDLDRTPGRIPHCPRDAEDTLVSGATGPRVHQDPDEIVVFTDDYGVATPKPYADPLVPATADPGYEVVLDAYGVVTDAHPGRGGITVPAGGRILQGVGTGAEWLRTHLARDDRAVLDLRLRDMTLNRDIPLDASVDVVSSFHRLLRTGDVPPATELPNSCNDGSRLGTDGVTYLCTDSRTALATNIKGNPVLLTLTGGPGREDGDYLRGFAALIDSKELSLVDAINLDGGGSTTLMTGTEVLTPPTDTQAGVKVHRRVADAVYAGVGGYGMYAK</sequence>
<dbReference type="AlphaFoldDB" id="A0A160NUZ7"/>
<dbReference type="Proteomes" id="UP000217676">
    <property type="component" value="Chromosome"/>
</dbReference>
<proteinExistence type="predicted"/>
<keyword evidence="5" id="KW-1185">Reference proteome</keyword>
<feature type="region of interest" description="Disordered" evidence="1">
    <location>
        <begin position="44"/>
        <end position="72"/>
    </location>
</feature>
<dbReference type="InterPro" id="IPR018711">
    <property type="entry name" value="NAGPA"/>
</dbReference>
<organism evidence="4 5">
    <name type="scientific">Streptomyces laurentii</name>
    <dbReference type="NCBI Taxonomy" id="39478"/>
    <lineage>
        <taxon>Bacteria</taxon>
        <taxon>Bacillati</taxon>
        <taxon>Actinomycetota</taxon>
        <taxon>Actinomycetes</taxon>
        <taxon>Kitasatosporales</taxon>
        <taxon>Streptomycetaceae</taxon>
        <taxon>Streptomyces</taxon>
    </lineage>
</organism>
<dbReference type="PANTHER" id="PTHR40446">
    <property type="entry name" value="N-ACETYLGLUCOSAMINE-1-PHOSPHODIESTER ALPHA-N-ACETYLGLUCOSAMINIDASE"/>
    <property type="match status" value="1"/>
</dbReference>